<dbReference type="EMBL" id="FRAR01000013">
    <property type="protein sequence ID" value="SHK42305.1"/>
    <property type="molecule type" value="Genomic_DNA"/>
</dbReference>
<keyword evidence="2" id="KW-1185">Reference proteome</keyword>
<gene>
    <name evidence="1" type="ORF">SAMN02745123_01800</name>
</gene>
<protein>
    <submittedName>
        <fullName evidence="1">Uncharacterized protein</fullName>
    </submittedName>
</protein>
<dbReference type="AlphaFoldDB" id="A0A1M6SC70"/>
<dbReference type="RefSeq" id="WP_072913314.1">
    <property type="nucleotide sequence ID" value="NZ_FRAR01000013.1"/>
</dbReference>
<reference evidence="2" key="1">
    <citation type="submission" date="2016-11" db="EMBL/GenBank/DDBJ databases">
        <authorList>
            <person name="Varghese N."/>
            <person name="Submissions S."/>
        </authorList>
    </citation>
    <scope>NUCLEOTIDE SEQUENCE [LARGE SCALE GENOMIC DNA]</scope>
    <source>
        <strain evidence="2">DSM 10349</strain>
    </source>
</reference>
<proteinExistence type="predicted"/>
<sequence>MSKIIDLSVLLREPLIFRDIKGEEYVIPGEIDLDFMLKLNAYQQKITKVEKEEDSINLGRKMMIDILSLDKSKNITMDLIKERFNDIRHMKIILEQTMLFINEIVKDPNFNSLESTNKE</sequence>
<dbReference type="OrthoDB" id="1807636at2"/>
<organism evidence="1 2">
    <name type="scientific">Desulforamulus aeronauticus DSM 10349</name>
    <dbReference type="NCBI Taxonomy" id="1121421"/>
    <lineage>
        <taxon>Bacteria</taxon>
        <taxon>Bacillati</taxon>
        <taxon>Bacillota</taxon>
        <taxon>Clostridia</taxon>
        <taxon>Eubacteriales</taxon>
        <taxon>Peptococcaceae</taxon>
        <taxon>Desulforamulus</taxon>
    </lineage>
</organism>
<evidence type="ECO:0000313" key="2">
    <source>
        <dbReference type="Proteomes" id="UP000183997"/>
    </source>
</evidence>
<accession>A0A1M6SC70</accession>
<name>A0A1M6SC70_9FIRM</name>
<dbReference type="STRING" id="1121421.SAMN02745123_01800"/>
<dbReference type="Proteomes" id="UP000183997">
    <property type="component" value="Unassembled WGS sequence"/>
</dbReference>
<evidence type="ECO:0000313" key="1">
    <source>
        <dbReference type="EMBL" id="SHK42305.1"/>
    </source>
</evidence>